<dbReference type="PANTHER" id="PTHR44591">
    <property type="entry name" value="STRESS RESPONSE REGULATOR PROTEIN 1"/>
    <property type="match status" value="1"/>
</dbReference>
<dbReference type="SUPFAM" id="SSF52172">
    <property type="entry name" value="CheY-like"/>
    <property type="match status" value="1"/>
</dbReference>
<dbReference type="InterPro" id="IPR011006">
    <property type="entry name" value="CheY-like_superfamily"/>
</dbReference>
<accession>A0A158DMP3</accession>
<dbReference type="OrthoDB" id="9131147at2"/>
<dbReference type="PROSITE" id="PS50110">
    <property type="entry name" value="RESPONSE_REGULATORY"/>
    <property type="match status" value="1"/>
</dbReference>
<dbReference type="Proteomes" id="UP000054870">
    <property type="component" value="Unassembled WGS sequence"/>
</dbReference>
<evidence type="ECO:0000256" key="2">
    <source>
        <dbReference type="PROSITE-ProRule" id="PRU00169"/>
    </source>
</evidence>
<dbReference type="RefSeq" id="WP_061128546.1">
    <property type="nucleotide sequence ID" value="NZ_FCOF02000082.1"/>
</dbReference>
<keyword evidence="1 2" id="KW-0597">Phosphoprotein</keyword>
<gene>
    <name evidence="4" type="ORF">AWB75_06962</name>
</gene>
<dbReference type="PANTHER" id="PTHR44591:SF3">
    <property type="entry name" value="RESPONSE REGULATORY DOMAIN-CONTAINING PROTEIN"/>
    <property type="match status" value="1"/>
</dbReference>
<dbReference type="AlphaFoldDB" id="A0A158DMP3"/>
<evidence type="ECO:0000313" key="4">
    <source>
        <dbReference type="EMBL" id="SAK95879.1"/>
    </source>
</evidence>
<dbReference type="EMBL" id="FCOF02000082">
    <property type="protein sequence ID" value="SAK95879.1"/>
    <property type="molecule type" value="Genomic_DNA"/>
</dbReference>
<feature type="domain" description="Response regulatory" evidence="3">
    <location>
        <begin position="24"/>
        <end position="140"/>
    </location>
</feature>
<name>A0A158DMP3_9BURK</name>
<organism evidence="4 5">
    <name type="scientific">Caballeronia catudaia</name>
    <dbReference type="NCBI Taxonomy" id="1777136"/>
    <lineage>
        <taxon>Bacteria</taxon>
        <taxon>Pseudomonadati</taxon>
        <taxon>Pseudomonadota</taxon>
        <taxon>Betaproteobacteria</taxon>
        <taxon>Burkholderiales</taxon>
        <taxon>Burkholderiaceae</taxon>
        <taxon>Caballeronia</taxon>
    </lineage>
</organism>
<dbReference type="Gene3D" id="3.40.50.2300">
    <property type="match status" value="1"/>
</dbReference>
<sequence length="148" mass="16301">MPSFHPLARPWTSRTTTVIGRDPRVLIVDDNRNAADALAAYLALCELEVKPVYGGGAAIAAAGNWQPDVVLLDISMPQIDGFQVARILRNDSRTAETIIVALTAHDDDFVRRKASEKDFDAYCQKGHLLQPLMMLLARLTRVCPQCAL</sequence>
<evidence type="ECO:0000256" key="1">
    <source>
        <dbReference type="ARBA" id="ARBA00022553"/>
    </source>
</evidence>
<dbReference type="InterPro" id="IPR050595">
    <property type="entry name" value="Bact_response_regulator"/>
</dbReference>
<dbReference type="Pfam" id="PF00072">
    <property type="entry name" value="Response_reg"/>
    <property type="match status" value="1"/>
</dbReference>
<reference evidence="4" key="1">
    <citation type="submission" date="2016-01" db="EMBL/GenBank/DDBJ databases">
        <authorList>
            <person name="Peeters C."/>
        </authorList>
    </citation>
    <scope>NUCLEOTIDE SEQUENCE [LARGE SCALE GENOMIC DNA]</scope>
    <source>
        <strain evidence="4">LMG 29318</strain>
    </source>
</reference>
<comment type="caution">
    <text evidence="4">The sequence shown here is derived from an EMBL/GenBank/DDBJ whole genome shotgun (WGS) entry which is preliminary data.</text>
</comment>
<evidence type="ECO:0000259" key="3">
    <source>
        <dbReference type="PROSITE" id="PS50110"/>
    </source>
</evidence>
<keyword evidence="5" id="KW-1185">Reference proteome</keyword>
<dbReference type="InterPro" id="IPR001789">
    <property type="entry name" value="Sig_transdc_resp-reg_receiver"/>
</dbReference>
<evidence type="ECO:0000313" key="5">
    <source>
        <dbReference type="Proteomes" id="UP000054870"/>
    </source>
</evidence>
<dbReference type="GO" id="GO:0000160">
    <property type="term" value="P:phosphorelay signal transduction system"/>
    <property type="evidence" value="ECO:0007669"/>
    <property type="project" value="InterPro"/>
</dbReference>
<protein>
    <submittedName>
        <fullName evidence="4">Response regulator receiver protein</fullName>
    </submittedName>
</protein>
<proteinExistence type="predicted"/>
<dbReference type="SMART" id="SM00448">
    <property type="entry name" value="REC"/>
    <property type="match status" value="1"/>
</dbReference>
<feature type="modified residue" description="4-aspartylphosphate" evidence="2">
    <location>
        <position position="73"/>
    </location>
</feature>